<dbReference type="PRINTS" id="PR00038">
    <property type="entry name" value="HTHLUXR"/>
</dbReference>
<proteinExistence type="predicted"/>
<organism evidence="2 3">
    <name type="scientific">Leifsonia naganoensis</name>
    <dbReference type="NCBI Taxonomy" id="150025"/>
    <lineage>
        <taxon>Bacteria</taxon>
        <taxon>Bacillati</taxon>
        <taxon>Actinomycetota</taxon>
        <taxon>Actinomycetes</taxon>
        <taxon>Micrococcales</taxon>
        <taxon>Microbacteriaceae</taxon>
        <taxon>Leifsonia</taxon>
    </lineage>
</organism>
<dbReference type="SUPFAM" id="SSF52540">
    <property type="entry name" value="P-loop containing nucleoside triphosphate hydrolases"/>
    <property type="match status" value="1"/>
</dbReference>
<dbReference type="SUPFAM" id="SSF46894">
    <property type="entry name" value="C-terminal effector domain of the bipartite response regulators"/>
    <property type="match status" value="1"/>
</dbReference>
<protein>
    <submittedName>
        <fullName evidence="2">Putative ATPase/DNA-binding CsgD family transcriptional regulator</fullName>
    </submittedName>
</protein>
<dbReference type="Gene3D" id="1.25.40.10">
    <property type="entry name" value="Tetratricopeptide repeat domain"/>
    <property type="match status" value="1"/>
</dbReference>
<sequence length="761" mass="82681">MTESRLASGALLEELSTFVGRRDELAEARAALGRTRLLTVLGPGGIGKTRFAKRLAHDVRKLYAGNVWFFDLSAVTAGGSVVDHVATNLNVQASSTDPAGEVADFFGEAPALLVMDGCEHVLDSASDLIRHLIETRPHIAIIATSQSTLRLSSEYVYVLGPLPVPSEHVPIEASAVQLFLDRVRDVMPDPSAAQLNDIAAICRRLDGIPLAVELAATRVRALTPRQIVERLDSPLAFLTRGDRDLPDRQRTLRTAIAWSYELCTDDERELWRMMSAFGGEWSLATAESMASSMRKDIDALDTVESLLEKSILRRGNDDGSVTYAMFETIRLFGLEISTPGERESALTAQRDLVLDRLIALEAEWFGPDQLYWLKLTQRALPNLRAAIQFSIDRGDADEAALLVGLGCRITWIAHGRGDELRRWSLRVLDMSAPPSAIRCQLLALVAALESSQGDLAAGRARLAEAAEAAEGEGIHDGVTLATIEGARGYMEPDPAVKVDAFERGLAVQGGANQVLTRIDLEERLADAHNRLGHAETANAMISSLVKRAGEAGDTYETSNLLFNAGITALGRDAFADATSRLRQALVLKQALGNPFGIAMALDALSLVSMKKRDYPRAATLLGAAQAFWGNEGITASPFSRTSVHRPEVEREARNMLGTRAFDAVFRRGQKMPAREAVQYALGVIAPTSAESRETEREIPLSRRELEVATLVAEGLSDGEIAARLSISRRTAEGHVAKSLMKLGLNSRTQLAAWRVRVTSGR</sequence>
<dbReference type="Proteomes" id="UP000521075">
    <property type="component" value="Unassembled WGS sequence"/>
</dbReference>
<dbReference type="SMART" id="SM00421">
    <property type="entry name" value="HTH_LUXR"/>
    <property type="match status" value="1"/>
</dbReference>
<evidence type="ECO:0000313" key="3">
    <source>
        <dbReference type="Proteomes" id="UP000521075"/>
    </source>
</evidence>
<dbReference type="SUPFAM" id="SSF48452">
    <property type="entry name" value="TPR-like"/>
    <property type="match status" value="1"/>
</dbReference>
<keyword evidence="2" id="KW-0238">DNA-binding</keyword>
<evidence type="ECO:0000313" key="2">
    <source>
        <dbReference type="EMBL" id="NYK09474.1"/>
    </source>
</evidence>
<dbReference type="Gene3D" id="3.40.50.300">
    <property type="entry name" value="P-loop containing nucleotide triphosphate hydrolases"/>
    <property type="match status" value="1"/>
</dbReference>
<dbReference type="AlphaFoldDB" id="A0A853DS88"/>
<dbReference type="InterPro" id="IPR000792">
    <property type="entry name" value="Tscrpt_reg_LuxR_C"/>
</dbReference>
<dbReference type="CDD" id="cd06170">
    <property type="entry name" value="LuxR_C_like"/>
    <property type="match status" value="1"/>
</dbReference>
<dbReference type="InterPro" id="IPR036388">
    <property type="entry name" value="WH-like_DNA-bd_sf"/>
</dbReference>
<accession>A0A853DS88</accession>
<keyword evidence="3" id="KW-1185">Reference proteome</keyword>
<dbReference type="InterPro" id="IPR016032">
    <property type="entry name" value="Sig_transdc_resp-reg_C-effctor"/>
</dbReference>
<dbReference type="RefSeq" id="WP_179700435.1">
    <property type="nucleotide sequence ID" value="NZ_BAAAHA010000003.1"/>
</dbReference>
<dbReference type="PROSITE" id="PS50043">
    <property type="entry name" value="HTH_LUXR_2"/>
    <property type="match status" value="1"/>
</dbReference>
<dbReference type="EMBL" id="JACCHJ010000001">
    <property type="protein sequence ID" value="NYK09474.1"/>
    <property type="molecule type" value="Genomic_DNA"/>
</dbReference>
<dbReference type="Gene3D" id="1.10.10.10">
    <property type="entry name" value="Winged helix-like DNA-binding domain superfamily/Winged helix DNA-binding domain"/>
    <property type="match status" value="1"/>
</dbReference>
<dbReference type="InterPro" id="IPR011990">
    <property type="entry name" value="TPR-like_helical_dom_sf"/>
</dbReference>
<gene>
    <name evidence="2" type="ORF">HNR14_001355</name>
</gene>
<dbReference type="PANTHER" id="PTHR47691">
    <property type="entry name" value="REGULATOR-RELATED"/>
    <property type="match status" value="1"/>
</dbReference>
<dbReference type="InterPro" id="IPR027417">
    <property type="entry name" value="P-loop_NTPase"/>
</dbReference>
<dbReference type="GO" id="GO:0006355">
    <property type="term" value="P:regulation of DNA-templated transcription"/>
    <property type="evidence" value="ECO:0007669"/>
    <property type="project" value="InterPro"/>
</dbReference>
<feature type="domain" description="HTH luxR-type" evidence="1">
    <location>
        <begin position="693"/>
        <end position="758"/>
    </location>
</feature>
<comment type="caution">
    <text evidence="2">The sequence shown here is derived from an EMBL/GenBank/DDBJ whole genome shotgun (WGS) entry which is preliminary data.</text>
</comment>
<reference evidence="2 3" key="1">
    <citation type="submission" date="2020-07" db="EMBL/GenBank/DDBJ databases">
        <title>Sequencing the genomes of 1000 actinobacteria strains.</title>
        <authorList>
            <person name="Klenk H.-P."/>
        </authorList>
    </citation>
    <scope>NUCLEOTIDE SEQUENCE [LARGE SCALE GENOMIC DNA]</scope>
    <source>
        <strain evidence="2 3">DSM 15166</strain>
    </source>
</reference>
<name>A0A853DS88_9MICO</name>
<evidence type="ECO:0000259" key="1">
    <source>
        <dbReference type="PROSITE" id="PS50043"/>
    </source>
</evidence>
<dbReference type="Pfam" id="PF00196">
    <property type="entry name" value="GerE"/>
    <property type="match status" value="1"/>
</dbReference>
<dbReference type="PANTHER" id="PTHR47691:SF3">
    <property type="entry name" value="HTH-TYPE TRANSCRIPTIONAL REGULATOR RV0890C-RELATED"/>
    <property type="match status" value="1"/>
</dbReference>
<dbReference type="GO" id="GO:0003677">
    <property type="term" value="F:DNA binding"/>
    <property type="evidence" value="ECO:0007669"/>
    <property type="project" value="UniProtKB-KW"/>
</dbReference>